<dbReference type="AlphaFoldDB" id="A0A0F9PLJ7"/>
<accession>A0A0F9PLJ7</accession>
<keyword evidence="1" id="KW-0812">Transmembrane</keyword>
<keyword evidence="1" id="KW-1133">Transmembrane helix</keyword>
<proteinExistence type="predicted"/>
<sequence>MQGKEITDKQFKQKLWIFFGIIICVVAIAFFVGASSYGFPLGIKTAQDYYKDYYMPEFCECRDPEEVITYGKDWVNYSLLPDLYVSSPNSTRSK</sequence>
<feature type="transmembrane region" description="Helical" evidence="1">
    <location>
        <begin position="15"/>
        <end position="39"/>
    </location>
</feature>
<name>A0A0F9PLJ7_9ZZZZ</name>
<evidence type="ECO:0000256" key="1">
    <source>
        <dbReference type="SAM" id="Phobius"/>
    </source>
</evidence>
<protein>
    <submittedName>
        <fullName evidence="2">Uncharacterized protein</fullName>
    </submittedName>
</protein>
<dbReference type="EMBL" id="LAZR01002802">
    <property type="protein sequence ID" value="KKN25452.1"/>
    <property type="molecule type" value="Genomic_DNA"/>
</dbReference>
<keyword evidence="1" id="KW-0472">Membrane</keyword>
<organism evidence="2">
    <name type="scientific">marine sediment metagenome</name>
    <dbReference type="NCBI Taxonomy" id="412755"/>
    <lineage>
        <taxon>unclassified sequences</taxon>
        <taxon>metagenomes</taxon>
        <taxon>ecological metagenomes</taxon>
    </lineage>
</organism>
<evidence type="ECO:0000313" key="2">
    <source>
        <dbReference type="EMBL" id="KKN25452.1"/>
    </source>
</evidence>
<comment type="caution">
    <text evidence="2">The sequence shown here is derived from an EMBL/GenBank/DDBJ whole genome shotgun (WGS) entry which is preliminary data.</text>
</comment>
<reference evidence="2" key="1">
    <citation type="journal article" date="2015" name="Nature">
        <title>Complex archaea that bridge the gap between prokaryotes and eukaryotes.</title>
        <authorList>
            <person name="Spang A."/>
            <person name="Saw J.H."/>
            <person name="Jorgensen S.L."/>
            <person name="Zaremba-Niedzwiedzka K."/>
            <person name="Martijn J."/>
            <person name="Lind A.E."/>
            <person name="van Eijk R."/>
            <person name="Schleper C."/>
            <person name="Guy L."/>
            <person name="Ettema T.J."/>
        </authorList>
    </citation>
    <scope>NUCLEOTIDE SEQUENCE</scope>
</reference>
<gene>
    <name evidence="2" type="ORF">LCGC14_0884840</name>
</gene>